<evidence type="ECO:0000256" key="6">
    <source>
        <dbReference type="ARBA" id="ARBA00022737"/>
    </source>
</evidence>
<evidence type="ECO:0000256" key="3">
    <source>
        <dbReference type="ARBA" id="ARBA00022614"/>
    </source>
</evidence>
<name>A0A6P8DG97_PUNGR</name>
<evidence type="ECO:0000256" key="9">
    <source>
        <dbReference type="ARBA" id="ARBA00023170"/>
    </source>
</evidence>
<evidence type="ECO:0000256" key="4">
    <source>
        <dbReference type="ARBA" id="ARBA00022692"/>
    </source>
</evidence>
<keyword evidence="4" id="KW-0812">Transmembrane</keyword>
<proteinExistence type="inferred from homology"/>
<keyword evidence="9 12" id="KW-0675">Receptor</keyword>
<dbReference type="AlphaFoldDB" id="A0A6P8DG97"/>
<dbReference type="Pfam" id="PF00560">
    <property type="entry name" value="LRR_1"/>
    <property type="match status" value="1"/>
</dbReference>
<dbReference type="OrthoDB" id="1091844at2759"/>
<keyword evidence="7" id="KW-1133">Transmembrane helix</keyword>
<keyword evidence="3" id="KW-0433">Leucine-rich repeat</keyword>
<dbReference type="PANTHER" id="PTHR48053">
    <property type="entry name" value="LEUCINE RICH REPEAT FAMILY PROTEIN, EXPRESSED"/>
    <property type="match status" value="1"/>
</dbReference>
<dbReference type="GeneID" id="116202889"/>
<evidence type="ECO:0000256" key="5">
    <source>
        <dbReference type="ARBA" id="ARBA00022729"/>
    </source>
</evidence>
<dbReference type="RefSeq" id="XP_031390388.1">
    <property type="nucleotide sequence ID" value="XM_031534528.1"/>
</dbReference>
<evidence type="ECO:0000256" key="7">
    <source>
        <dbReference type="ARBA" id="ARBA00022989"/>
    </source>
</evidence>
<dbReference type="GO" id="GO:0016020">
    <property type="term" value="C:membrane"/>
    <property type="evidence" value="ECO:0007669"/>
    <property type="project" value="UniProtKB-SubCell"/>
</dbReference>
<keyword evidence="6" id="KW-0677">Repeat</keyword>
<keyword evidence="10" id="KW-0325">Glycoprotein</keyword>
<evidence type="ECO:0000256" key="8">
    <source>
        <dbReference type="ARBA" id="ARBA00023136"/>
    </source>
</evidence>
<accession>A0A6P8DG97</accession>
<dbReference type="InterPro" id="IPR001611">
    <property type="entry name" value="Leu-rich_rpt"/>
</dbReference>
<evidence type="ECO:0000256" key="1">
    <source>
        <dbReference type="ARBA" id="ARBA00004479"/>
    </source>
</evidence>
<comment type="similarity">
    <text evidence="2">Belongs to the RLP family.</text>
</comment>
<dbReference type="FunFam" id="3.80.10.10:FF:000041">
    <property type="entry name" value="LRR receptor-like serine/threonine-protein kinase ERECTA"/>
    <property type="match status" value="1"/>
</dbReference>
<comment type="subcellular location">
    <subcellularLocation>
        <location evidence="1">Membrane</location>
        <topology evidence="1">Single-pass type I membrane protein</topology>
    </subcellularLocation>
</comment>
<reference evidence="11" key="1">
    <citation type="journal article" date="2020" name="Plant Biotechnol. J.">
        <title>The pomegranate (Punica granatum L.) draft genome dissects genetic divergence between soft- and hard-seeded cultivars.</title>
        <authorList>
            <person name="Luo X."/>
            <person name="Li H."/>
            <person name="Wu Z."/>
            <person name="Yao W."/>
            <person name="Zhao P."/>
            <person name="Cao D."/>
            <person name="Yu H."/>
            <person name="Li K."/>
            <person name="Poudel K."/>
            <person name="Zhao D."/>
            <person name="Zhang F."/>
            <person name="Xia X."/>
            <person name="Chen L."/>
            <person name="Wang Q."/>
            <person name="Jing D."/>
            <person name="Cao S."/>
        </authorList>
    </citation>
    <scope>NUCLEOTIDE SEQUENCE [LARGE SCALE GENOMIC DNA]</scope>
    <source>
        <strain evidence="11">cv. Tunisia</strain>
    </source>
</reference>
<dbReference type="Gene3D" id="3.80.10.10">
    <property type="entry name" value="Ribonuclease Inhibitor"/>
    <property type="match status" value="2"/>
</dbReference>
<dbReference type="Proteomes" id="UP000515151">
    <property type="component" value="Chromosome 1"/>
</dbReference>
<keyword evidence="11" id="KW-1185">Reference proteome</keyword>
<evidence type="ECO:0000256" key="10">
    <source>
        <dbReference type="ARBA" id="ARBA00023180"/>
    </source>
</evidence>
<keyword evidence="12" id="KW-0808">Transferase</keyword>
<sequence length="284" mass="31030">MVTVLHLSGLKLAGTISRILGTFPSFSFFTSTRTSLLDHFLTKSVVSYNFSALNTSFIGINVVIPVNLSMCSGLEYIDSMGNDITGQIPEDLSILSRLEILNLGRNRLIGSIPISMASISSLRIVNLARNSLSGNSVRGDVPSSPYNISLTHFMIEANILSGPIPVEIGNTPPNLEVSTFLQVDANHLEGEIPESIGNLSVGLETLYMGGNLYFRRYTSLFVQSQQLEFAQSEQQYSIAELNGIEELVLSSNHLASGHDKSKVLRFLNLSFNNSEREVPRDGSL</sequence>
<keyword evidence="5" id="KW-0732">Signal</keyword>
<dbReference type="PANTHER" id="PTHR48053:SF126">
    <property type="entry name" value="MDIS1-INTERACTING RECEPTOR LIKE KINASE 2-LIKE ISOFORM X1"/>
    <property type="match status" value="1"/>
</dbReference>
<dbReference type="InterPro" id="IPR051716">
    <property type="entry name" value="Plant_RL_S/T_kinase"/>
</dbReference>
<dbReference type="SUPFAM" id="SSF52058">
    <property type="entry name" value="L domain-like"/>
    <property type="match status" value="1"/>
</dbReference>
<reference evidence="12" key="2">
    <citation type="submission" date="2025-08" db="UniProtKB">
        <authorList>
            <consortium name="RefSeq"/>
        </authorList>
    </citation>
    <scope>IDENTIFICATION</scope>
    <source>
        <tissue evidence="12">Leaf</tissue>
    </source>
</reference>
<evidence type="ECO:0000313" key="12">
    <source>
        <dbReference type="RefSeq" id="XP_031390388.1"/>
    </source>
</evidence>
<keyword evidence="12" id="KW-0418">Kinase</keyword>
<gene>
    <name evidence="12" type="primary">LOC116202889</name>
</gene>
<keyword evidence="8" id="KW-0472">Membrane</keyword>
<evidence type="ECO:0000313" key="11">
    <source>
        <dbReference type="Proteomes" id="UP000515151"/>
    </source>
</evidence>
<protein>
    <submittedName>
        <fullName evidence="12">Probable inactive leucine-rich repeat receptor kinase XIAO</fullName>
    </submittedName>
</protein>
<dbReference type="InterPro" id="IPR032675">
    <property type="entry name" value="LRR_dom_sf"/>
</dbReference>
<organism evidence="11 12">
    <name type="scientific">Punica granatum</name>
    <name type="common">Pomegranate</name>
    <dbReference type="NCBI Taxonomy" id="22663"/>
    <lineage>
        <taxon>Eukaryota</taxon>
        <taxon>Viridiplantae</taxon>
        <taxon>Streptophyta</taxon>
        <taxon>Embryophyta</taxon>
        <taxon>Tracheophyta</taxon>
        <taxon>Spermatophyta</taxon>
        <taxon>Magnoliopsida</taxon>
        <taxon>eudicotyledons</taxon>
        <taxon>Gunneridae</taxon>
        <taxon>Pentapetalae</taxon>
        <taxon>rosids</taxon>
        <taxon>malvids</taxon>
        <taxon>Myrtales</taxon>
        <taxon>Lythraceae</taxon>
        <taxon>Punica</taxon>
    </lineage>
</organism>
<dbReference type="GO" id="GO:0016301">
    <property type="term" value="F:kinase activity"/>
    <property type="evidence" value="ECO:0007669"/>
    <property type="project" value="UniProtKB-KW"/>
</dbReference>
<evidence type="ECO:0000256" key="2">
    <source>
        <dbReference type="ARBA" id="ARBA00009592"/>
    </source>
</evidence>